<reference evidence="7" key="2">
    <citation type="submission" date="2022-10" db="EMBL/GenBank/DDBJ databases">
        <authorList>
            <consortium name="ENA_rothamsted_submissions"/>
            <consortium name="culmorum"/>
            <person name="King R."/>
        </authorList>
    </citation>
    <scope>NUCLEOTIDE SEQUENCE</scope>
</reference>
<dbReference type="InterPro" id="IPR010432">
    <property type="entry name" value="RDD"/>
</dbReference>
<comment type="subcellular location">
    <subcellularLocation>
        <location evidence="1">Membrane</location>
        <topology evidence="1">Multi-pass membrane protein</topology>
    </subcellularLocation>
</comment>
<dbReference type="AlphaFoldDB" id="A0A9N9WTJ2"/>
<sequence length="289" mass="33673">MENDQKNMESEEKSDNKKTELSKEKYFELLQEWVNLQNAFRAMTYFPLLNQSSLNTGTESTQNHQSHPRPQNANQQLLGSRRWFDPARAEEIIRVNGGYDLVISPLYKRFLSEVLDCIILFVIKIVILVILIDLFDVNITLDLDIADIKDMKFLEDDYSQLLNLSSEFIVLEIITKIISCLYEAVFYVKFGATIGKLVLGIKVIHAEAVIPLEQQVNHSQGIRALVFPAKNLTFFRALMRSFAKNLMVTLLFPVYFMLFFYKYNQLIYDMLCKSVVVEYNPNPMLRRRN</sequence>
<organism evidence="7 8">
    <name type="scientific">Chironomus riparius</name>
    <dbReference type="NCBI Taxonomy" id="315576"/>
    <lineage>
        <taxon>Eukaryota</taxon>
        <taxon>Metazoa</taxon>
        <taxon>Ecdysozoa</taxon>
        <taxon>Arthropoda</taxon>
        <taxon>Hexapoda</taxon>
        <taxon>Insecta</taxon>
        <taxon>Pterygota</taxon>
        <taxon>Neoptera</taxon>
        <taxon>Endopterygota</taxon>
        <taxon>Diptera</taxon>
        <taxon>Nematocera</taxon>
        <taxon>Chironomoidea</taxon>
        <taxon>Chironomidae</taxon>
        <taxon>Chironominae</taxon>
        <taxon>Chironomus</taxon>
    </lineage>
</organism>
<feature type="transmembrane region" description="Helical" evidence="5">
    <location>
        <begin position="242"/>
        <end position="261"/>
    </location>
</feature>
<dbReference type="PANTHER" id="PTHR13659:SF5">
    <property type="entry name" value="PROTEIN FAM8A1"/>
    <property type="match status" value="1"/>
</dbReference>
<feature type="domain" description="RDD" evidence="6">
    <location>
        <begin position="105"/>
        <end position="207"/>
    </location>
</feature>
<evidence type="ECO:0000259" key="6">
    <source>
        <dbReference type="Pfam" id="PF06271"/>
    </source>
</evidence>
<evidence type="ECO:0000313" key="7">
    <source>
        <dbReference type="EMBL" id="CAG9805473.1"/>
    </source>
</evidence>
<protein>
    <recommendedName>
        <fullName evidence="6">RDD domain-containing protein</fullName>
    </recommendedName>
</protein>
<evidence type="ECO:0000256" key="1">
    <source>
        <dbReference type="ARBA" id="ARBA00004141"/>
    </source>
</evidence>
<keyword evidence="4 5" id="KW-0472">Membrane</keyword>
<evidence type="ECO:0000313" key="8">
    <source>
        <dbReference type="Proteomes" id="UP001153620"/>
    </source>
</evidence>
<dbReference type="EMBL" id="OU895878">
    <property type="protein sequence ID" value="CAG9805473.1"/>
    <property type="molecule type" value="Genomic_DNA"/>
</dbReference>
<dbReference type="GO" id="GO:0016020">
    <property type="term" value="C:membrane"/>
    <property type="evidence" value="ECO:0007669"/>
    <property type="project" value="UniProtKB-SubCell"/>
</dbReference>
<evidence type="ECO:0000256" key="4">
    <source>
        <dbReference type="ARBA" id="ARBA00023136"/>
    </source>
</evidence>
<feature type="transmembrane region" description="Helical" evidence="5">
    <location>
        <begin position="114"/>
        <end position="135"/>
    </location>
</feature>
<dbReference type="Pfam" id="PF06271">
    <property type="entry name" value="RDD"/>
    <property type="match status" value="1"/>
</dbReference>
<evidence type="ECO:0000256" key="3">
    <source>
        <dbReference type="ARBA" id="ARBA00022989"/>
    </source>
</evidence>
<keyword evidence="2 5" id="KW-0812">Transmembrane</keyword>
<feature type="transmembrane region" description="Helical" evidence="5">
    <location>
        <begin position="168"/>
        <end position="188"/>
    </location>
</feature>
<dbReference type="InterPro" id="IPR039871">
    <property type="entry name" value="FAM8A1"/>
</dbReference>
<name>A0A9N9WTJ2_9DIPT</name>
<keyword evidence="8" id="KW-1185">Reference proteome</keyword>
<evidence type="ECO:0000256" key="2">
    <source>
        <dbReference type="ARBA" id="ARBA00022692"/>
    </source>
</evidence>
<evidence type="ECO:0000256" key="5">
    <source>
        <dbReference type="SAM" id="Phobius"/>
    </source>
</evidence>
<dbReference type="OrthoDB" id="10061042at2759"/>
<reference evidence="7" key="1">
    <citation type="submission" date="2022-01" db="EMBL/GenBank/DDBJ databases">
        <authorList>
            <person name="King R."/>
        </authorList>
    </citation>
    <scope>NUCLEOTIDE SEQUENCE</scope>
</reference>
<dbReference type="Proteomes" id="UP001153620">
    <property type="component" value="Chromosome 2"/>
</dbReference>
<proteinExistence type="predicted"/>
<dbReference type="PANTHER" id="PTHR13659">
    <property type="entry name" value="AUTOSOMAL HIGHLY CONSERVED PROTEIN"/>
    <property type="match status" value="1"/>
</dbReference>
<keyword evidence="3 5" id="KW-1133">Transmembrane helix</keyword>
<gene>
    <name evidence="7" type="ORF">CHIRRI_LOCUS8345</name>
</gene>
<accession>A0A9N9WTJ2</accession>